<feature type="domain" description="Peptidase M60" evidence="2">
    <location>
        <begin position="105"/>
        <end position="408"/>
    </location>
</feature>
<feature type="signal peptide" evidence="1">
    <location>
        <begin position="1"/>
        <end position="21"/>
    </location>
</feature>
<keyword evidence="3" id="KW-0449">Lipoprotein</keyword>
<evidence type="ECO:0000313" key="3">
    <source>
        <dbReference type="EMBL" id="CUO62063.1"/>
    </source>
</evidence>
<dbReference type="Gene3D" id="1.10.390.30">
    <property type="entry name" value="Peptidase M60, enhancin-like domain 3"/>
    <property type="match status" value="1"/>
</dbReference>
<dbReference type="EMBL" id="CZAI01000001">
    <property type="protein sequence ID" value="CUO62063.1"/>
    <property type="molecule type" value="Genomic_DNA"/>
</dbReference>
<evidence type="ECO:0000256" key="1">
    <source>
        <dbReference type="SAM" id="SignalP"/>
    </source>
</evidence>
<name>A0A174GI45_9BACE</name>
<dbReference type="Gene3D" id="2.60.120.1250">
    <property type="entry name" value="Peptidase M60, enhancin-like domain 1"/>
    <property type="match status" value="1"/>
</dbReference>
<feature type="chain" id="PRO_5008022545" evidence="1">
    <location>
        <begin position="22"/>
        <end position="510"/>
    </location>
</feature>
<protein>
    <submittedName>
        <fullName evidence="3">Putative lipoprotein</fullName>
    </submittedName>
</protein>
<dbReference type="AlphaFoldDB" id="A0A174GI45"/>
<dbReference type="SMART" id="SM01276">
    <property type="entry name" value="M60-like"/>
    <property type="match status" value="1"/>
</dbReference>
<sequence>MKQLRKWTVAAFCSLAGVLYAQTPSYSTYQVNKDLTNFTDWTASSLSKNFKDKHLKGMESQLMKQLAEKMQRGDYNSAYLLQSYKPIPSNKVLEQQLKLTNGYSRYENITGVYLEAGENVVLVGDLHGRTVGLLIPDWMRQPTLGYQPTKDPEGWGLKKQEILLHEGVNVINVKKAGNVYVDYFADDPDTAPAVTIHFVTGKVNGYFDATVQSNEDWNRLLDNAVSPVMDVKGKYIQLAYPVEQLKKLAYGKGKELAENYDKIMQVQYDFSGATKYNRIPKKRILARVNFNYFMFRDGDGVAFEGTDGTMKAAIGPEVTTNWGIHHEIGHVMQMRPWLTWGGMTEVSNNLFSMYGTMSLGDSSRLSKRHIYEAAFSKVLNAPEKQFIMCVKDPFHKLIPFWQIQIYADKIGYKDFYADLMEHLRNQPHKGAGNASIHNMYEYIKLCCDFLKTDLTDFFDAWGFFQTGKFHVGDYGNYDFEVTPKMIEETKHYIASKNYPKPSMDVTKLTD</sequence>
<dbReference type="Proteomes" id="UP000095657">
    <property type="component" value="Unassembled WGS sequence"/>
</dbReference>
<dbReference type="InterPro" id="IPR031161">
    <property type="entry name" value="Peptidase_M60_dom"/>
</dbReference>
<dbReference type="Gene3D" id="3.40.390.80">
    <property type="entry name" value="Peptidase M60, enhancin-like domain 2"/>
    <property type="match status" value="1"/>
</dbReference>
<dbReference type="STRING" id="47678.ERS852494_00342"/>
<evidence type="ECO:0000313" key="4">
    <source>
        <dbReference type="Proteomes" id="UP000095657"/>
    </source>
</evidence>
<proteinExistence type="predicted"/>
<dbReference type="PROSITE" id="PS51723">
    <property type="entry name" value="PEPTIDASE_M60"/>
    <property type="match status" value="1"/>
</dbReference>
<gene>
    <name evidence="3" type="ORF">ERS852494_00342</name>
</gene>
<evidence type="ECO:0000259" key="2">
    <source>
        <dbReference type="PROSITE" id="PS51723"/>
    </source>
</evidence>
<dbReference type="Pfam" id="PF13402">
    <property type="entry name" value="Peptidase_M60"/>
    <property type="match status" value="1"/>
</dbReference>
<organism evidence="3 4">
    <name type="scientific">Bacteroides caccae</name>
    <dbReference type="NCBI Taxonomy" id="47678"/>
    <lineage>
        <taxon>Bacteria</taxon>
        <taxon>Pseudomonadati</taxon>
        <taxon>Bacteroidota</taxon>
        <taxon>Bacteroidia</taxon>
        <taxon>Bacteroidales</taxon>
        <taxon>Bacteroidaceae</taxon>
        <taxon>Bacteroides</taxon>
    </lineage>
</organism>
<dbReference type="InterPro" id="IPR042279">
    <property type="entry name" value="Pep_M60_3"/>
</dbReference>
<keyword evidence="1" id="KW-0732">Signal</keyword>
<reference evidence="3 4" key="1">
    <citation type="submission" date="2015-09" db="EMBL/GenBank/DDBJ databases">
        <authorList>
            <consortium name="Pathogen Informatics"/>
        </authorList>
    </citation>
    <scope>NUCLEOTIDE SEQUENCE [LARGE SCALE GENOMIC DNA]</scope>
    <source>
        <strain evidence="3 4">2789STDY5834880</strain>
    </source>
</reference>
<accession>A0A174GI45</accession>
<dbReference type="RefSeq" id="WP_055169895.1">
    <property type="nucleotide sequence ID" value="NZ_CZAI01000001.1"/>
</dbReference>